<evidence type="ECO:0000313" key="2">
    <source>
        <dbReference type="EMBL" id="KAK7206503.1"/>
    </source>
</evidence>
<sequence length="261" mass="28563">MSFLLCCCAPRKPAAANKSLRGARADPPPAYYSDFNFYAEQLRDRELGRFNDDESDGDSDGEGEEEFTALLRARRGDGQQTSLRSHWFTSCLGRQKQYVSLISSITSFCYCINTFYRHHTVFSTLPNRKPPSLISTESLAGILNPSTSPSSPRRVSTSTPVSGRYDLPSTASAEDPIEDFGLADAQLVPDSFVVSVPLRDTKPSHSDPASAPSSPQSAVTDSAPPSVLSTEDNDSRQNLYSMSMYDQRGFVSDRTFSGVTV</sequence>
<feature type="region of interest" description="Disordered" evidence="1">
    <location>
        <begin position="198"/>
        <end position="238"/>
    </location>
</feature>
<feature type="compositionally biased region" description="Low complexity" evidence="1">
    <location>
        <begin position="206"/>
        <end position="218"/>
    </location>
</feature>
<protein>
    <submittedName>
        <fullName evidence="2">Uncharacterized protein</fullName>
    </submittedName>
</protein>
<evidence type="ECO:0000313" key="3">
    <source>
        <dbReference type="Proteomes" id="UP001498771"/>
    </source>
</evidence>
<dbReference type="GeneID" id="90034878"/>
<comment type="caution">
    <text evidence="2">The sequence shown here is derived from an EMBL/GenBank/DDBJ whole genome shotgun (WGS) entry which is preliminary data.</text>
</comment>
<dbReference type="EMBL" id="JBBJBU010000002">
    <property type="protein sequence ID" value="KAK7206503.1"/>
    <property type="molecule type" value="Genomic_DNA"/>
</dbReference>
<dbReference type="RefSeq" id="XP_064769536.1">
    <property type="nucleotide sequence ID" value="XM_064909366.1"/>
</dbReference>
<accession>A0ABR1FBJ5</accession>
<organism evidence="2 3">
    <name type="scientific">Myxozyma melibiosi</name>
    <dbReference type="NCBI Taxonomy" id="54550"/>
    <lineage>
        <taxon>Eukaryota</taxon>
        <taxon>Fungi</taxon>
        <taxon>Dikarya</taxon>
        <taxon>Ascomycota</taxon>
        <taxon>Saccharomycotina</taxon>
        <taxon>Lipomycetes</taxon>
        <taxon>Lipomycetales</taxon>
        <taxon>Lipomycetaceae</taxon>
        <taxon>Myxozyma</taxon>
    </lineage>
</organism>
<reference evidence="2 3" key="1">
    <citation type="submission" date="2024-03" db="EMBL/GenBank/DDBJ databases">
        <title>Genome-scale model development and genomic sequencing of the oleaginous clade Lipomyces.</title>
        <authorList>
            <consortium name="Lawrence Berkeley National Laboratory"/>
            <person name="Czajka J.J."/>
            <person name="Han Y."/>
            <person name="Kim J."/>
            <person name="Mondo S.J."/>
            <person name="Hofstad B.A."/>
            <person name="Robles A."/>
            <person name="Haridas S."/>
            <person name="Riley R."/>
            <person name="LaButti K."/>
            <person name="Pangilinan J."/>
            <person name="Andreopoulos W."/>
            <person name="Lipzen A."/>
            <person name="Yan J."/>
            <person name="Wang M."/>
            <person name="Ng V."/>
            <person name="Grigoriev I.V."/>
            <person name="Spatafora J.W."/>
            <person name="Magnuson J.K."/>
            <person name="Baker S.E."/>
            <person name="Pomraning K.R."/>
        </authorList>
    </citation>
    <scope>NUCLEOTIDE SEQUENCE [LARGE SCALE GENOMIC DNA]</scope>
    <source>
        <strain evidence="2 3">Phaff 52-87</strain>
    </source>
</reference>
<keyword evidence="3" id="KW-1185">Reference proteome</keyword>
<name>A0ABR1FBJ5_9ASCO</name>
<evidence type="ECO:0000256" key="1">
    <source>
        <dbReference type="SAM" id="MobiDB-lite"/>
    </source>
</evidence>
<gene>
    <name evidence="2" type="ORF">BZA70DRAFT_105820</name>
</gene>
<feature type="region of interest" description="Disordered" evidence="1">
    <location>
        <begin position="141"/>
        <end position="170"/>
    </location>
</feature>
<feature type="compositionally biased region" description="Low complexity" evidence="1">
    <location>
        <begin position="145"/>
        <end position="162"/>
    </location>
</feature>
<dbReference type="Proteomes" id="UP001498771">
    <property type="component" value="Unassembled WGS sequence"/>
</dbReference>
<proteinExistence type="predicted"/>